<dbReference type="InterPro" id="IPR002123">
    <property type="entry name" value="Plipid/glycerol_acylTrfase"/>
</dbReference>
<sequence>MFYWVMKHVLVGPLLRLAYRPWVEGGKNVPRRGAAILAGNHLAVIDSFILPLILPRQVKFLGKSDYFTGRGLKGRITAWFMTGIGTIPIDRSGGAASEAAIRTGLRVLADGDLLGIYPEGTRSPDGRLYKAKTGVARMALESGVPVIPVVMVGTDEAQPVGRTLPKPMPLGARIGEPLDFSHLRHKATDHATLRRVADEIMEAILALSDQEYVDVYAATEKASTSSGRAPTPATRYLPTRRPPRRD</sequence>
<dbReference type="CDD" id="cd07989">
    <property type="entry name" value="LPLAT_AGPAT-like"/>
    <property type="match status" value="1"/>
</dbReference>
<dbReference type="GO" id="GO:0005886">
    <property type="term" value="C:plasma membrane"/>
    <property type="evidence" value="ECO:0007669"/>
    <property type="project" value="TreeGrafter"/>
</dbReference>
<dbReference type="GO" id="GO:0006654">
    <property type="term" value="P:phosphatidic acid biosynthetic process"/>
    <property type="evidence" value="ECO:0007669"/>
    <property type="project" value="TreeGrafter"/>
</dbReference>
<dbReference type="PANTHER" id="PTHR10434:SF11">
    <property type="entry name" value="1-ACYL-SN-GLYCEROL-3-PHOSPHATE ACYLTRANSFERASE"/>
    <property type="match status" value="1"/>
</dbReference>
<organism evidence="5 6">
    <name type="scientific">Myceligenerans xiligouense</name>
    <dbReference type="NCBI Taxonomy" id="253184"/>
    <lineage>
        <taxon>Bacteria</taxon>
        <taxon>Bacillati</taxon>
        <taxon>Actinomycetota</taxon>
        <taxon>Actinomycetes</taxon>
        <taxon>Micrococcales</taxon>
        <taxon>Promicromonosporaceae</taxon>
        <taxon>Myceligenerans</taxon>
    </lineage>
</organism>
<evidence type="ECO:0000256" key="3">
    <source>
        <dbReference type="SAM" id="MobiDB-lite"/>
    </source>
</evidence>
<dbReference type="SUPFAM" id="SSF69593">
    <property type="entry name" value="Glycerol-3-phosphate (1)-acyltransferase"/>
    <property type="match status" value="1"/>
</dbReference>
<keyword evidence="2 5" id="KW-0012">Acyltransferase</keyword>
<proteinExistence type="predicted"/>
<evidence type="ECO:0000256" key="1">
    <source>
        <dbReference type="ARBA" id="ARBA00022679"/>
    </source>
</evidence>
<evidence type="ECO:0000259" key="4">
    <source>
        <dbReference type="SMART" id="SM00563"/>
    </source>
</evidence>
<dbReference type="Proteomes" id="UP000280501">
    <property type="component" value="Unassembled WGS sequence"/>
</dbReference>
<accession>A0A3N4YN04</accession>
<feature type="compositionally biased region" description="Low complexity" evidence="3">
    <location>
        <begin position="228"/>
        <end position="239"/>
    </location>
</feature>
<dbReference type="AlphaFoldDB" id="A0A3N4YN04"/>
<dbReference type="EMBL" id="RKQZ01000001">
    <property type="protein sequence ID" value="RPF20846.1"/>
    <property type="molecule type" value="Genomic_DNA"/>
</dbReference>
<dbReference type="PANTHER" id="PTHR10434">
    <property type="entry name" value="1-ACYL-SN-GLYCEROL-3-PHOSPHATE ACYLTRANSFERASE"/>
    <property type="match status" value="1"/>
</dbReference>
<evidence type="ECO:0000313" key="6">
    <source>
        <dbReference type="Proteomes" id="UP000280501"/>
    </source>
</evidence>
<keyword evidence="6" id="KW-1185">Reference proteome</keyword>
<dbReference type="OrthoDB" id="9808424at2"/>
<dbReference type="Pfam" id="PF01553">
    <property type="entry name" value="Acyltransferase"/>
    <property type="match status" value="1"/>
</dbReference>
<feature type="domain" description="Phospholipid/glycerol acyltransferase" evidence="4">
    <location>
        <begin position="35"/>
        <end position="154"/>
    </location>
</feature>
<dbReference type="GO" id="GO:0003841">
    <property type="term" value="F:1-acylglycerol-3-phosphate O-acyltransferase activity"/>
    <property type="evidence" value="ECO:0007669"/>
    <property type="project" value="TreeGrafter"/>
</dbReference>
<gene>
    <name evidence="5" type="ORF">EDD34_1453</name>
</gene>
<evidence type="ECO:0000256" key="2">
    <source>
        <dbReference type="ARBA" id="ARBA00023315"/>
    </source>
</evidence>
<protein>
    <submittedName>
        <fullName evidence="5">1-acyl-sn-glycerol-3-phosphate acyltransferase</fullName>
    </submittedName>
</protein>
<reference evidence="5 6" key="1">
    <citation type="submission" date="2018-11" db="EMBL/GenBank/DDBJ databases">
        <title>Sequencing the genomes of 1000 actinobacteria strains.</title>
        <authorList>
            <person name="Klenk H.-P."/>
        </authorList>
    </citation>
    <scope>NUCLEOTIDE SEQUENCE [LARGE SCALE GENOMIC DNA]</scope>
    <source>
        <strain evidence="5 6">DSM 15700</strain>
    </source>
</reference>
<comment type="caution">
    <text evidence="5">The sequence shown here is derived from an EMBL/GenBank/DDBJ whole genome shotgun (WGS) entry which is preliminary data.</text>
</comment>
<keyword evidence="1 5" id="KW-0808">Transferase</keyword>
<name>A0A3N4YN04_9MICO</name>
<dbReference type="SMART" id="SM00563">
    <property type="entry name" value="PlsC"/>
    <property type="match status" value="1"/>
</dbReference>
<dbReference type="RefSeq" id="WP_123813955.1">
    <property type="nucleotide sequence ID" value="NZ_RKQZ01000001.1"/>
</dbReference>
<feature type="region of interest" description="Disordered" evidence="3">
    <location>
        <begin position="220"/>
        <end position="246"/>
    </location>
</feature>
<evidence type="ECO:0000313" key="5">
    <source>
        <dbReference type="EMBL" id="RPF20846.1"/>
    </source>
</evidence>